<keyword evidence="3 6" id="KW-0472">Membrane</keyword>
<evidence type="ECO:0000256" key="2">
    <source>
        <dbReference type="ARBA" id="ARBA00022729"/>
    </source>
</evidence>
<dbReference type="KEGG" id="tru:115250603"/>
<keyword evidence="6" id="KW-0812">Transmembrane</keyword>
<accession>A0A674PNK1</accession>
<evidence type="ECO:0000256" key="4">
    <source>
        <dbReference type="ARBA" id="ARBA00023180"/>
    </source>
</evidence>
<dbReference type="GeneID" id="115250603"/>
<dbReference type="Ensembl" id="ENSTRUT00000088002.1">
    <property type="protein sequence ID" value="ENSTRUP00000087367.1"/>
    <property type="gene ID" value="ENSTRUG00000028224.1"/>
</dbReference>
<organism evidence="9 10">
    <name type="scientific">Takifugu rubripes</name>
    <name type="common">Japanese pufferfish</name>
    <name type="synonym">Fugu rubripes</name>
    <dbReference type="NCBI Taxonomy" id="31033"/>
    <lineage>
        <taxon>Eukaryota</taxon>
        <taxon>Metazoa</taxon>
        <taxon>Chordata</taxon>
        <taxon>Craniata</taxon>
        <taxon>Vertebrata</taxon>
        <taxon>Euteleostomi</taxon>
        <taxon>Actinopterygii</taxon>
        <taxon>Neopterygii</taxon>
        <taxon>Teleostei</taxon>
        <taxon>Neoteleostei</taxon>
        <taxon>Acanthomorphata</taxon>
        <taxon>Eupercaria</taxon>
        <taxon>Tetraodontiformes</taxon>
        <taxon>Tetradontoidea</taxon>
        <taxon>Tetraodontidae</taxon>
        <taxon>Takifugu</taxon>
    </lineage>
</organism>
<dbReference type="OMA" id="TEITIYR"/>
<dbReference type="PANTHER" id="PTHR12080">
    <property type="entry name" value="SIGNALING LYMPHOCYTIC ACTIVATION MOLECULE"/>
    <property type="match status" value="1"/>
</dbReference>
<dbReference type="InterPro" id="IPR015631">
    <property type="entry name" value="CD2/SLAM_rcpt"/>
</dbReference>
<evidence type="ECO:0000259" key="8">
    <source>
        <dbReference type="PROSITE" id="PS50835"/>
    </source>
</evidence>
<evidence type="ECO:0000256" key="3">
    <source>
        <dbReference type="ARBA" id="ARBA00023136"/>
    </source>
</evidence>
<dbReference type="AlphaFoldDB" id="A0A674PNK1"/>
<dbReference type="Proteomes" id="UP000005226">
    <property type="component" value="Chromosome 8"/>
</dbReference>
<reference evidence="9" key="2">
    <citation type="submission" date="2025-05" db="UniProtKB">
        <authorList>
            <consortium name="Ensembl"/>
        </authorList>
    </citation>
    <scope>IDENTIFICATION</scope>
</reference>
<gene>
    <name evidence="9" type="primary">LOC115250603</name>
</gene>
<keyword evidence="10" id="KW-1185">Reference proteome</keyword>
<sequence>MQLLMLLVWAWVLFGVVESDDPLAGKLGSEVLLKPNAVTSPITSITWKQGPNLAVQWDGTAIQSYRQFKNRSSLDVESGILTIRNLVLSDSNNYTPEINNVLQKEIVLKVYRPVPKPTITVQKTPGEYCELTCDGDITDAEPVTYSWTKNKAALLETERNIIQKLKECSSTYTCTMTNPVSTMESGPVTPVPSDKWPIGLGVGLGLIGLVFVLIIIHKGLTGVWFYQKDSMFWKADFWKKSPDQPGNAERKEETVGMAKDNN</sequence>
<feature type="chain" id="PRO_5044628314" evidence="7">
    <location>
        <begin position="20"/>
        <end position="262"/>
    </location>
</feature>
<dbReference type="Gene3D" id="2.60.40.10">
    <property type="entry name" value="Immunoglobulins"/>
    <property type="match status" value="2"/>
</dbReference>
<feature type="transmembrane region" description="Helical" evidence="6">
    <location>
        <begin position="196"/>
        <end position="216"/>
    </location>
</feature>
<dbReference type="InterPro" id="IPR036179">
    <property type="entry name" value="Ig-like_dom_sf"/>
</dbReference>
<protein>
    <submittedName>
        <fullName evidence="9">CD48 antigen-like</fullName>
    </submittedName>
</protein>
<comment type="subcellular location">
    <subcellularLocation>
        <location evidence="1">Membrane</location>
    </subcellularLocation>
</comment>
<dbReference type="GO" id="GO:0016020">
    <property type="term" value="C:membrane"/>
    <property type="evidence" value="ECO:0007669"/>
    <property type="project" value="UniProtKB-SubCell"/>
</dbReference>
<dbReference type="RefSeq" id="XP_029695484.1">
    <property type="nucleotide sequence ID" value="XM_029839624.1"/>
</dbReference>
<evidence type="ECO:0000256" key="7">
    <source>
        <dbReference type="SAM" id="SignalP"/>
    </source>
</evidence>
<evidence type="ECO:0000313" key="10">
    <source>
        <dbReference type="Proteomes" id="UP000005226"/>
    </source>
</evidence>
<reference evidence="9 10" key="1">
    <citation type="journal article" date="2011" name="Genome Biol. Evol.">
        <title>Integration of the genetic map and genome assembly of fugu facilitates insights into distinct features of genome evolution in teleosts and mammals.</title>
        <authorList>
            <person name="Kai W."/>
            <person name="Kikuchi K."/>
            <person name="Tohari S."/>
            <person name="Chew A.K."/>
            <person name="Tay A."/>
            <person name="Fujiwara A."/>
            <person name="Hosoya S."/>
            <person name="Suetake H."/>
            <person name="Naruse K."/>
            <person name="Brenner S."/>
            <person name="Suzuki Y."/>
            <person name="Venkatesh B."/>
        </authorList>
    </citation>
    <scope>NUCLEOTIDE SEQUENCE [LARGE SCALE GENOMIC DNA]</scope>
</reference>
<feature type="compositionally biased region" description="Basic and acidic residues" evidence="5">
    <location>
        <begin position="241"/>
        <end position="254"/>
    </location>
</feature>
<dbReference type="PANTHER" id="PTHR12080:SF134">
    <property type="entry name" value="CD48 ANTIGEN"/>
    <property type="match status" value="1"/>
</dbReference>
<dbReference type="InterPro" id="IPR013783">
    <property type="entry name" value="Ig-like_fold"/>
</dbReference>
<evidence type="ECO:0000256" key="6">
    <source>
        <dbReference type="SAM" id="Phobius"/>
    </source>
</evidence>
<feature type="domain" description="Ig-like" evidence="8">
    <location>
        <begin position="115"/>
        <end position="189"/>
    </location>
</feature>
<keyword evidence="6" id="KW-1133">Transmembrane helix</keyword>
<keyword evidence="4" id="KW-0325">Glycoprotein</keyword>
<evidence type="ECO:0000313" key="9">
    <source>
        <dbReference type="Ensembl" id="ENSTRUP00000087367.1"/>
    </source>
</evidence>
<evidence type="ECO:0000256" key="1">
    <source>
        <dbReference type="ARBA" id="ARBA00004370"/>
    </source>
</evidence>
<dbReference type="Pfam" id="PF13895">
    <property type="entry name" value="Ig_2"/>
    <property type="match status" value="1"/>
</dbReference>
<name>A0A674PNK1_TAKRU</name>
<dbReference type="PROSITE" id="PS50835">
    <property type="entry name" value="IG_LIKE"/>
    <property type="match status" value="1"/>
</dbReference>
<dbReference type="InterPro" id="IPR007110">
    <property type="entry name" value="Ig-like_dom"/>
</dbReference>
<proteinExistence type="predicted"/>
<keyword evidence="2 7" id="KW-0732">Signal</keyword>
<dbReference type="OrthoDB" id="9427418at2759"/>
<dbReference type="GeneTree" id="ENSGT00610000086518"/>
<dbReference type="SUPFAM" id="SSF48726">
    <property type="entry name" value="Immunoglobulin"/>
    <property type="match status" value="2"/>
</dbReference>
<dbReference type="Ensembl" id="ENSTRUT00000083583.1">
    <property type="protein sequence ID" value="ENSTRUP00000066929.1"/>
    <property type="gene ID" value="ENSTRUG00000028224.1"/>
</dbReference>
<feature type="region of interest" description="Disordered" evidence="5">
    <location>
        <begin position="241"/>
        <end position="262"/>
    </location>
</feature>
<evidence type="ECO:0000256" key="5">
    <source>
        <dbReference type="SAM" id="MobiDB-lite"/>
    </source>
</evidence>
<feature type="signal peptide" evidence="7">
    <location>
        <begin position="1"/>
        <end position="19"/>
    </location>
</feature>